<accession>A0A934NI06</accession>
<sequence>MHALGAGRVTMRAMSARPRFGLKLAPMNCSLQEQREVWRVADQGGFDHLWTFDHLNPINGDLAGVAWEGWTLLPAMAEATSRVRIGCMVTGNTYRHPGQLAKMATTVDHLSGGRLEFGLGAAWAEAEHTMLGLEFPLVGERIRRLGEACTVLKQLWSGSPVSHDGPAYHLREAVQNPPPLQRPHPPIWIGGSGERKTLRVVAEHADCWNAVGPDVEECRRKSEILDRHCETIGRDPDVIRRTVQIRTEANDLNDTVHLCESFWSAGFVDVILYVSPPDPVRKAEQLANELLPRFR</sequence>
<protein>
    <submittedName>
        <fullName evidence="6">TIGR03560 family F420-dependent LLM class oxidoreductase</fullName>
    </submittedName>
</protein>
<keyword evidence="3" id="KW-0560">Oxidoreductase</keyword>
<feature type="domain" description="Luciferase-like" evidence="5">
    <location>
        <begin position="27"/>
        <end position="247"/>
    </location>
</feature>
<dbReference type="Gene3D" id="3.20.20.30">
    <property type="entry name" value="Luciferase-like domain"/>
    <property type="match status" value="1"/>
</dbReference>
<dbReference type="GO" id="GO:0008726">
    <property type="term" value="F:alkanesulfonate monooxygenase activity"/>
    <property type="evidence" value="ECO:0007669"/>
    <property type="project" value="TreeGrafter"/>
</dbReference>
<dbReference type="InterPro" id="IPR011251">
    <property type="entry name" value="Luciferase-like_dom"/>
</dbReference>
<keyword evidence="2" id="KW-0288">FMN</keyword>
<organism evidence="6 7">
    <name type="scientific">Candidatus Dormiibacter inghamiae</name>
    <dbReference type="NCBI Taxonomy" id="3127013"/>
    <lineage>
        <taxon>Bacteria</taxon>
        <taxon>Bacillati</taxon>
        <taxon>Candidatus Dormiibacterota</taxon>
        <taxon>Candidatus Dormibacteria</taxon>
        <taxon>Candidatus Dormibacterales</taxon>
        <taxon>Candidatus Dormibacteraceae</taxon>
        <taxon>Candidatus Dormiibacter</taxon>
    </lineage>
</organism>
<dbReference type="EMBL" id="JAEKNQ010000056">
    <property type="protein sequence ID" value="MBJ7604267.1"/>
    <property type="molecule type" value="Genomic_DNA"/>
</dbReference>
<evidence type="ECO:0000256" key="1">
    <source>
        <dbReference type="ARBA" id="ARBA00022630"/>
    </source>
</evidence>
<evidence type="ECO:0000256" key="3">
    <source>
        <dbReference type="ARBA" id="ARBA00023002"/>
    </source>
</evidence>
<dbReference type="PANTHER" id="PTHR42847:SF8">
    <property type="entry name" value="CONSERVED PROTEIN"/>
    <property type="match status" value="1"/>
</dbReference>
<reference evidence="6 7" key="1">
    <citation type="submission" date="2020-10" db="EMBL/GenBank/DDBJ databases">
        <title>Ca. Dormibacterota MAGs.</title>
        <authorList>
            <person name="Montgomery K."/>
        </authorList>
    </citation>
    <scope>NUCLEOTIDE SEQUENCE [LARGE SCALE GENOMIC DNA]</scope>
    <source>
        <strain evidence="6">SC8811_S16_3</strain>
    </source>
</reference>
<dbReference type="Proteomes" id="UP000620075">
    <property type="component" value="Unassembled WGS sequence"/>
</dbReference>
<name>A0A934NI06_9BACT</name>
<dbReference type="AlphaFoldDB" id="A0A934NI06"/>
<dbReference type="NCBIfam" id="TIGR03560">
    <property type="entry name" value="F420_Rv1855c"/>
    <property type="match status" value="1"/>
</dbReference>
<comment type="caution">
    <text evidence="6">The sequence shown here is derived from an EMBL/GenBank/DDBJ whole genome shotgun (WGS) entry which is preliminary data.</text>
</comment>
<evidence type="ECO:0000259" key="5">
    <source>
        <dbReference type="Pfam" id="PF00296"/>
    </source>
</evidence>
<proteinExistence type="predicted"/>
<evidence type="ECO:0000256" key="2">
    <source>
        <dbReference type="ARBA" id="ARBA00022643"/>
    </source>
</evidence>
<gene>
    <name evidence="6" type="ORF">JF888_13930</name>
</gene>
<dbReference type="PANTHER" id="PTHR42847">
    <property type="entry name" value="ALKANESULFONATE MONOOXYGENASE"/>
    <property type="match status" value="1"/>
</dbReference>
<evidence type="ECO:0000313" key="6">
    <source>
        <dbReference type="EMBL" id="MBJ7604267.1"/>
    </source>
</evidence>
<dbReference type="InterPro" id="IPR019952">
    <property type="entry name" value="F420_OxRdatse_Rv1855c_pred"/>
</dbReference>
<evidence type="ECO:0000256" key="4">
    <source>
        <dbReference type="ARBA" id="ARBA00023033"/>
    </source>
</evidence>
<dbReference type="InterPro" id="IPR050172">
    <property type="entry name" value="SsuD_RutA_monooxygenase"/>
</dbReference>
<dbReference type="GO" id="GO:0046306">
    <property type="term" value="P:alkanesulfonate catabolic process"/>
    <property type="evidence" value="ECO:0007669"/>
    <property type="project" value="TreeGrafter"/>
</dbReference>
<keyword evidence="1" id="KW-0285">Flavoprotein</keyword>
<evidence type="ECO:0000313" key="7">
    <source>
        <dbReference type="Proteomes" id="UP000620075"/>
    </source>
</evidence>
<dbReference type="InterPro" id="IPR036661">
    <property type="entry name" value="Luciferase-like_sf"/>
</dbReference>
<keyword evidence="4" id="KW-0503">Monooxygenase</keyword>
<dbReference type="SUPFAM" id="SSF51679">
    <property type="entry name" value="Bacterial luciferase-like"/>
    <property type="match status" value="1"/>
</dbReference>
<dbReference type="Pfam" id="PF00296">
    <property type="entry name" value="Bac_luciferase"/>
    <property type="match status" value="1"/>
</dbReference>